<evidence type="ECO:0000256" key="1">
    <source>
        <dbReference type="SAM" id="MobiDB-lite"/>
    </source>
</evidence>
<gene>
    <name evidence="3" type="ORF">KAK11_03250</name>
</gene>
<dbReference type="CDD" id="cd02440">
    <property type="entry name" value="AdoMet_MTases"/>
    <property type="match status" value="1"/>
</dbReference>
<sequence>MTAHDPSSPSTPSPSATSHVGDQTEALADLARRERFFEAVSQSLESGRFKRLLLSKPRSGGPAVAEQLQRVDVKRVQIKGQACLSLLYQHKTRDITKNPPLAEALVQLQTLVGDSFSHAHLFTRDETLQLLISKRGKVALQRSRVEPHDDEADKTALDEGALQDDAASSDAGDEDDDRIGHARQKQHLVKQSEPFLQALGVTDKSGQLVPAMARKWRQINKFVEVLDHAVDEAGLLATPGRELHMVDFGAGKGYLTFAAHQHLQRQHHLRLRTSGVELREGLVAQTNQIARGLKLAGLEFVCGDVRSVVPERIDVMIALHACDVATDYALHTGIRAQAAVIISSPCCHKELRPQMVAPATLKALLSHGIHQSQQAEMLTDTLRALLLESQGYKTKVFEFISPEATSKNKMILALRRTVGTSTTQAAAEAKRREQAWQEAESLMREFGIRKQCLRGLLEAAVSGQH</sequence>
<keyword evidence="3" id="KW-0489">Methyltransferase</keyword>
<dbReference type="GO" id="GO:0032259">
    <property type="term" value="P:methylation"/>
    <property type="evidence" value="ECO:0007669"/>
    <property type="project" value="UniProtKB-KW"/>
</dbReference>
<dbReference type="InterPro" id="IPR029063">
    <property type="entry name" value="SAM-dependent_MTases_sf"/>
</dbReference>
<protein>
    <submittedName>
        <fullName evidence="3">SAM-dependent methyltransferase</fullName>
    </submittedName>
</protein>
<proteinExistence type="predicted"/>
<reference evidence="3 4" key="1">
    <citation type="submission" date="2021-04" db="EMBL/GenBank/DDBJ databases">
        <title>The genome sequence of type strain Ideonella paludis KCTC 32238.</title>
        <authorList>
            <person name="Liu Y."/>
        </authorList>
    </citation>
    <scope>NUCLEOTIDE SEQUENCE [LARGE SCALE GENOMIC DNA]</scope>
    <source>
        <strain evidence="3 4">KCTC 32238</strain>
    </source>
</reference>
<dbReference type="PANTHER" id="PTHR13369">
    <property type="match status" value="1"/>
</dbReference>
<evidence type="ECO:0000313" key="4">
    <source>
        <dbReference type="Proteomes" id="UP000672097"/>
    </source>
</evidence>
<name>A0ABS5DT61_9BURK</name>
<dbReference type="PANTHER" id="PTHR13369:SF3">
    <property type="entry name" value="METHYLTRANSFERASE DOMAIN-CONTAINING PROTEIN"/>
    <property type="match status" value="1"/>
</dbReference>
<organism evidence="3 4">
    <name type="scientific">Ideonella paludis</name>
    <dbReference type="NCBI Taxonomy" id="1233411"/>
    <lineage>
        <taxon>Bacteria</taxon>
        <taxon>Pseudomonadati</taxon>
        <taxon>Pseudomonadota</taxon>
        <taxon>Betaproteobacteria</taxon>
        <taxon>Burkholderiales</taxon>
        <taxon>Sphaerotilaceae</taxon>
        <taxon>Ideonella</taxon>
    </lineage>
</organism>
<dbReference type="EMBL" id="JAGQDG010000001">
    <property type="protein sequence ID" value="MBQ0934332.1"/>
    <property type="molecule type" value="Genomic_DNA"/>
</dbReference>
<keyword evidence="3" id="KW-0808">Transferase</keyword>
<dbReference type="Pfam" id="PF13679">
    <property type="entry name" value="Methyltransf_32"/>
    <property type="match status" value="1"/>
</dbReference>
<dbReference type="InterPro" id="IPR025714">
    <property type="entry name" value="Methyltranfer_dom"/>
</dbReference>
<dbReference type="SUPFAM" id="SSF53335">
    <property type="entry name" value="S-adenosyl-L-methionine-dependent methyltransferases"/>
    <property type="match status" value="1"/>
</dbReference>
<feature type="compositionally biased region" description="Low complexity" evidence="1">
    <location>
        <begin position="1"/>
        <end position="18"/>
    </location>
</feature>
<feature type="domain" description="Methyltransferase" evidence="2">
    <location>
        <begin position="214"/>
        <end position="353"/>
    </location>
</feature>
<dbReference type="GO" id="GO:0008168">
    <property type="term" value="F:methyltransferase activity"/>
    <property type="evidence" value="ECO:0007669"/>
    <property type="project" value="UniProtKB-KW"/>
</dbReference>
<dbReference type="Gene3D" id="3.40.50.150">
    <property type="entry name" value="Vaccinia Virus protein VP39"/>
    <property type="match status" value="1"/>
</dbReference>
<feature type="compositionally biased region" description="Basic and acidic residues" evidence="1">
    <location>
        <begin position="143"/>
        <end position="157"/>
    </location>
</feature>
<evidence type="ECO:0000313" key="3">
    <source>
        <dbReference type="EMBL" id="MBQ0934332.1"/>
    </source>
</evidence>
<feature type="region of interest" description="Disordered" evidence="1">
    <location>
        <begin position="141"/>
        <end position="177"/>
    </location>
</feature>
<evidence type="ECO:0000259" key="2">
    <source>
        <dbReference type="Pfam" id="PF13679"/>
    </source>
</evidence>
<dbReference type="RefSeq" id="WP_210806079.1">
    <property type="nucleotide sequence ID" value="NZ_JAGQDG010000001.1"/>
</dbReference>
<accession>A0ABS5DT61</accession>
<feature type="region of interest" description="Disordered" evidence="1">
    <location>
        <begin position="1"/>
        <end position="25"/>
    </location>
</feature>
<comment type="caution">
    <text evidence="3">The sequence shown here is derived from an EMBL/GenBank/DDBJ whole genome shotgun (WGS) entry which is preliminary data.</text>
</comment>
<dbReference type="Proteomes" id="UP000672097">
    <property type="component" value="Unassembled WGS sequence"/>
</dbReference>
<keyword evidence="4" id="KW-1185">Reference proteome</keyword>